<evidence type="ECO:0000313" key="2">
    <source>
        <dbReference type="Proteomes" id="UP000015104"/>
    </source>
</evidence>
<evidence type="ECO:0000313" key="1">
    <source>
        <dbReference type="EnsemblMetazoa" id="tetur21g01710.1"/>
    </source>
</evidence>
<dbReference type="HOGENOM" id="CLU_3144623_0_0_1"/>
<dbReference type="Proteomes" id="UP000015104">
    <property type="component" value="Unassembled WGS sequence"/>
</dbReference>
<proteinExistence type="predicted"/>
<accession>T1KU10</accession>
<dbReference type="AlphaFoldDB" id="T1KU10"/>
<sequence length="49" mass="5844">MLKCIDDDDIEKSPNKYKATADNQRKMFQYNYNDDNKTRQVIIIITIMS</sequence>
<organism evidence="1 2">
    <name type="scientific">Tetranychus urticae</name>
    <name type="common">Two-spotted spider mite</name>
    <dbReference type="NCBI Taxonomy" id="32264"/>
    <lineage>
        <taxon>Eukaryota</taxon>
        <taxon>Metazoa</taxon>
        <taxon>Ecdysozoa</taxon>
        <taxon>Arthropoda</taxon>
        <taxon>Chelicerata</taxon>
        <taxon>Arachnida</taxon>
        <taxon>Acari</taxon>
        <taxon>Acariformes</taxon>
        <taxon>Trombidiformes</taxon>
        <taxon>Prostigmata</taxon>
        <taxon>Eleutherengona</taxon>
        <taxon>Raphignathae</taxon>
        <taxon>Tetranychoidea</taxon>
        <taxon>Tetranychidae</taxon>
        <taxon>Tetranychus</taxon>
    </lineage>
</organism>
<dbReference type="EnsemblMetazoa" id="tetur21g01710.1">
    <property type="protein sequence ID" value="tetur21g01710.1"/>
    <property type="gene ID" value="tetur21g01710"/>
</dbReference>
<protein>
    <submittedName>
        <fullName evidence="1">Uncharacterized protein</fullName>
    </submittedName>
</protein>
<name>T1KU10_TETUR</name>
<keyword evidence="2" id="KW-1185">Reference proteome</keyword>
<dbReference type="EMBL" id="CAEY01000548">
    <property type="status" value="NOT_ANNOTATED_CDS"/>
    <property type="molecule type" value="Genomic_DNA"/>
</dbReference>
<reference evidence="1" key="2">
    <citation type="submission" date="2015-06" db="UniProtKB">
        <authorList>
            <consortium name="EnsemblMetazoa"/>
        </authorList>
    </citation>
    <scope>IDENTIFICATION</scope>
</reference>
<reference evidence="2" key="1">
    <citation type="submission" date="2011-08" db="EMBL/GenBank/DDBJ databases">
        <authorList>
            <person name="Rombauts S."/>
        </authorList>
    </citation>
    <scope>NUCLEOTIDE SEQUENCE</scope>
    <source>
        <strain evidence="2">London</strain>
    </source>
</reference>